<evidence type="ECO:0000256" key="1">
    <source>
        <dbReference type="PROSITE-ProRule" id="PRU00023"/>
    </source>
</evidence>
<gene>
    <name evidence="2" type="ORF">KQX54_011607</name>
</gene>
<evidence type="ECO:0008006" key="4">
    <source>
        <dbReference type="Google" id="ProtNLM"/>
    </source>
</evidence>
<dbReference type="Gene3D" id="1.25.40.20">
    <property type="entry name" value="Ankyrin repeat-containing domain"/>
    <property type="match status" value="1"/>
</dbReference>
<name>A0AAV7IT44_COTGL</name>
<dbReference type="PROSITE" id="PS50088">
    <property type="entry name" value="ANK_REPEAT"/>
    <property type="match status" value="1"/>
</dbReference>
<dbReference type="Proteomes" id="UP000826195">
    <property type="component" value="Unassembled WGS sequence"/>
</dbReference>
<comment type="caution">
    <text evidence="2">The sequence shown here is derived from an EMBL/GenBank/DDBJ whole genome shotgun (WGS) entry which is preliminary data.</text>
</comment>
<dbReference type="EMBL" id="JAHXZJ010000747">
    <property type="protein sequence ID" value="KAH0557769.1"/>
    <property type="molecule type" value="Genomic_DNA"/>
</dbReference>
<reference evidence="2 3" key="1">
    <citation type="journal article" date="2021" name="J. Hered.">
        <title>A chromosome-level genome assembly of the parasitoid wasp, Cotesia glomerata (Hymenoptera: Braconidae).</title>
        <authorList>
            <person name="Pinto B.J."/>
            <person name="Weis J.J."/>
            <person name="Gamble T."/>
            <person name="Ode P.J."/>
            <person name="Paul R."/>
            <person name="Zaspel J.M."/>
        </authorList>
    </citation>
    <scope>NUCLEOTIDE SEQUENCE [LARGE SCALE GENOMIC DNA]</scope>
    <source>
        <strain evidence="2">CgM1</strain>
    </source>
</reference>
<organism evidence="2 3">
    <name type="scientific">Cotesia glomerata</name>
    <name type="common">Lepidopteran parasitic wasp</name>
    <name type="synonym">Apanteles glomeratus</name>
    <dbReference type="NCBI Taxonomy" id="32391"/>
    <lineage>
        <taxon>Eukaryota</taxon>
        <taxon>Metazoa</taxon>
        <taxon>Ecdysozoa</taxon>
        <taxon>Arthropoda</taxon>
        <taxon>Hexapoda</taxon>
        <taxon>Insecta</taxon>
        <taxon>Pterygota</taxon>
        <taxon>Neoptera</taxon>
        <taxon>Endopterygota</taxon>
        <taxon>Hymenoptera</taxon>
        <taxon>Apocrita</taxon>
        <taxon>Ichneumonoidea</taxon>
        <taxon>Braconidae</taxon>
        <taxon>Microgastrinae</taxon>
        <taxon>Cotesia</taxon>
    </lineage>
</organism>
<protein>
    <recommendedName>
        <fullName evidence="4">Ankyrin repeat protein</fullName>
    </recommendedName>
</protein>
<dbReference type="InterPro" id="IPR036770">
    <property type="entry name" value="Ankyrin_rpt-contain_sf"/>
</dbReference>
<dbReference type="Pfam" id="PF00023">
    <property type="entry name" value="Ank"/>
    <property type="match status" value="1"/>
</dbReference>
<dbReference type="AlphaFoldDB" id="A0AAV7IT44"/>
<dbReference type="PROSITE" id="PS50297">
    <property type="entry name" value="ANK_REP_REGION"/>
    <property type="match status" value="1"/>
</dbReference>
<keyword evidence="3" id="KW-1185">Reference proteome</keyword>
<evidence type="ECO:0000313" key="3">
    <source>
        <dbReference type="Proteomes" id="UP000826195"/>
    </source>
</evidence>
<feature type="repeat" description="ANK" evidence="1">
    <location>
        <begin position="32"/>
        <end position="64"/>
    </location>
</feature>
<dbReference type="SMART" id="SM00248">
    <property type="entry name" value="ANK"/>
    <property type="match status" value="1"/>
</dbReference>
<dbReference type="InterPro" id="IPR002110">
    <property type="entry name" value="Ankyrin_rpt"/>
</dbReference>
<accession>A0AAV7IT44</accession>
<keyword evidence="1" id="KW-0040">ANK repeat</keyword>
<sequence>MIEKLVKSGDLNINSVFPCDQYREISVLQFAIMNSALHVAIKEKNLEVVKKLVYSGADVNVRPSHYERLPPLHRAIQCVCLTSP</sequence>
<proteinExistence type="predicted"/>
<dbReference type="SUPFAM" id="SSF48403">
    <property type="entry name" value="Ankyrin repeat"/>
    <property type="match status" value="1"/>
</dbReference>
<evidence type="ECO:0000313" key="2">
    <source>
        <dbReference type="EMBL" id="KAH0557769.1"/>
    </source>
</evidence>